<protein>
    <submittedName>
        <fullName evidence="1">Transferase</fullName>
    </submittedName>
</protein>
<dbReference type="SUPFAM" id="SSF53335">
    <property type="entry name" value="S-adenosyl-L-methionine-dependent methyltransferases"/>
    <property type="match status" value="1"/>
</dbReference>
<dbReference type="GO" id="GO:0016740">
    <property type="term" value="F:transferase activity"/>
    <property type="evidence" value="ECO:0007669"/>
    <property type="project" value="UniProtKB-KW"/>
</dbReference>
<reference evidence="1" key="1">
    <citation type="submission" date="2022-10" db="EMBL/GenBank/DDBJ databases">
        <title>Chitinophaga sp. nov., isolated from soil.</title>
        <authorList>
            <person name="Jeon C.O."/>
        </authorList>
    </citation>
    <scope>NUCLEOTIDE SEQUENCE</scope>
    <source>
        <strain evidence="1">R8</strain>
    </source>
</reference>
<dbReference type="Gene3D" id="3.40.50.150">
    <property type="entry name" value="Vaccinia Virus protein VP39"/>
    <property type="match status" value="1"/>
</dbReference>
<accession>A0ABY6IVW7</accession>
<dbReference type="InterPro" id="IPR029063">
    <property type="entry name" value="SAM-dependent_MTases_sf"/>
</dbReference>
<dbReference type="EMBL" id="CP107006">
    <property type="protein sequence ID" value="UYQ91378.1"/>
    <property type="molecule type" value="Genomic_DNA"/>
</dbReference>
<name>A0ABY6IVW7_9BACT</name>
<keyword evidence="2" id="KW-1185">Reference proteome</keyword>
<dbReference type="CDD" id="cd02440">
    <property type="entry name" value="AdoMet_MTases"/>
    <property type="match status" value="1"/>
</dbReference>
<evidence type="ECO:0000313" key="2">
    <source>
        <dbReference type="Proteomes" id="UP001162741"/>
    </source>
</evidence>
<gene>
    <name evidence="1" type="ORF">MKQ68_14890</name>
</gene>
<dbReference type="RefSeq" id="WP_264279818.1">
    <property type="nucleotide sequence ID" value="NZ_CP107006.1"/>
</dbReference>
<dbReference type="Proteomes" id="UP001162741">
    <property type="component" value="Chromosome"/>
</dbReference>
<proteinExistence type="predicted"/>
<sequence length="519" mass="60038">MYLLIPGRHQLLTKFQFSYLQQIVQQGLGGQTDAFGNTLPHSSPVTAVIFAVTSANHSGTRRNPLPFYLRALAIEAMGNDLGVPVFSYGIDDVGELPNFASYTIKRLRHDSDFQFELTPENTVVICSTPVLQMYADLGYRILPAELEDIATWKHHQPMPWDIVEKIAYSDDWQNEPFVVQHMLPAAYNIWRKYRQGEKVQLLFRDTMISSDGDLTETRDYNVYVRQMDDIAEMKFRDTAAYIQPGRIGDIGCAVGSWIKLAGKEEKLRESDFYGIEVSRYLYEICQQRKLNGEFENPFVFFSKKNAVTGLVFEKHSMQTIHTSSLTHEIISYGHPGDLEKFIRNRYEELAPGGIWINRDVVGPYDKEQQVQVWLNAADGSNDDPFRECDDRHTLSAYLETLSTQARFLRFARDFREPIAYTRKGEHFVMRLRDAAEFLSRKDYTDNWQSEMHETFCYWDFNEWQQQMTAAGFSIHPASKAFTNDWIAAHRWKGKVALFNADMEPMEWPVTTMFLMGVKA</sequence>
<organism evidence="1 2">
    <name type="scientific">Chitinophaga horti</name>
    <dbReference type="NCBI Taxonomy" id="2920382"/>
    <lineage>
        <taxon>Bacteria</taxon>
        <taxon>Pseudomonadati</taxon>
        <taxon>Bacteroidota</taxon>
        <taxon>Chitinophagia</taxon>
        <taxon>Chitinophagales</taxon>
        <taxon>Chitinophagaceae</taxon>
        <taxon>Chitinophaga</taxon>
    </lineage>
</organism>
<keyword evidence="1" id="KW-0808">Transferase</keyword>
<evidence type="ECO:0000313" key="1">
    <source>
        <dbReference type="EMBL" id="UYQ91378.1"/>
    </source>
</evidence>